<dbReference type="CDD" id="cd01398">
    <property type="entry name" value="RPI_A"/>
    <property type="match status" value="1"/>
</dbReference>
<dbReference type="FunFam" id="3.40.50.1360:FF:000001">
    <property type="entry name" value="Ribose-5-phosphate isomerase A"/>
    <property type="match status" value="1"/>
</dbReference>
<dbReference type="Proteomes" id="UP000318065">
    <property type="component" value="Chromosome"/>
</dbReference>
<comment type="similarity">
    <text evidence="3">Belongs to the ribose 5-phosphate isomerase family.</text>
</comment>
<protein>
    <recommendedName>
        <fullName evidence="3">Ribose-5-phosphate isomerase A</fullName>
        <ecNumber evidence="3">5.3.1.6</ecNumber>
    </recommendedName>
    <alternativeName>
        <fullName evidence="3">Phosphoriboisomerase A</fullName>
        <shortName evidence="3">PRI</shortName>
    </alternativeName>
</protein>
<organism evidence="4 5">
    <name type="scientific">Rubrobacter xylanophilus</name>
    <dbReference type="NCBI Taxonomy" id="49319"/>
    <lineage>
        <taxon>Bacteria</taxon>
        <taxon>Bacillati</taxon>
        <taxon>Actinomycetota</taxon>
        <taxon>Rubrobacteria</taxon>
        <taxon>Rubrobacterales</taxon>
        <taxon>Rubrobacteraceae</taxon>
        <taxon>Rubrobacter</taxon>
    </lineage>
</organism>
<comment type="function">
    <text evidence="3">Catalyzes the reversible conversion of ribose-5-phosphate to ribulose 5-phosphate.</text>
</comment>
<dbReference type="Pfam" id="PF06026">
    <property type="entry name" value="Rib_5-P_isom_A"/>
    <property type="match status" value="1"/>
</dbReference>
<reference evidence="4" key="1">
    <citation type="journal article" date="2019" name="Microbiol. Resour. Announc.">
        <title>Complete Genome Sequence of Rubrobacter xylanophilus Strain AA3-22, Isolated from Arima Onsen in Japan.</title>
        <authorList>
            <person name="Tomariguchi N."/>
            <person name="Miyazaki K."/>
        </authorList>
    </citation>
    <scope>NUCLEOTIDE SEQUENCE [LARGE SCALE GENOMIC DNA]</scope>
    <source>
        <strain evidence="4">AA3-22</strain>
    </source>
</reference>
<proteinExistence type="inferred from homology"/>
<name>A0A510HDZ7_9ACTN</name>
<dbReference type="EC" id="5.3.1.6" evidence="3"/>
<evidence type="ECO:0000313" key="5">
    <source>
        <dbReference type="Proteomes" id="UP000318065"/>
    </source>
</evidence>
<dbReference type="OrthoDB" id="7688673at2"/>
<dbReference type="InterPro" id="IPR050262">
    <property type="entry name" value="Ribose-5P_isomerase"/>
</dbReference>
<dbReference type="UniPathway" id="UPA00115">
    <property type="reaction ID" value="UER00412"/>
</dbReference>
<dbReference type="EMBL" id="AP019791">
    <property type="protein sequence ID" value="BBL78152.1"/>
    <property type="molecule type" value="Genomic_DNA"/>
</dbReference>
<gene>
    <name evidence="3 4" type="primary">rpiA</name>
    <name evidence="4" type="ORF">RxyAA322_00060</name>
</gene>
<dbReference type="InterPro" id="IPR004788">
    <property type="entry name" value="Ribose5P_isomerase_type_A"/>
</dbReference>
<dbReference type="HAMAP" id="MF_00170">
    <property type="entry name" value="Rib_5P_isom_A"/>
    <property type="match status" value="1"/>
</dbReference>
<dbReference type="SUPFAM" id="SSF75445">
    <property type="entry name" value="D-ribose-5-phosphate isomerase (RpiA), lid domain"/>
    <property type="match status" value="1"/>
</dbReference>
<dbReference type="PANTHER" id="PTHR43748">
    <property type="entry name" value="RIBOSE-5-PHOSPHATE ISOMERASE 3, CHLOROPLASTIC-RELATED"/>
    <property type="match status" value="1"/>
</dbReference>
<evidence type="ECO:0000256" key="3">
    <source>
        <dbReference type="HAMAP-Rule" id="MF_00170"/>
    </source>
</evidence>
<dbReference type="Gene3D" id="3.40.50.1360">
    <property type="match status" value="1"/>
</dbReference>
<feature type="active site" description="Proton acceptor" evidence="3">
    <location>
        <position position="110"/>
    </location>
</feature>
<feature type="binding site" evidence="3">
    <location>
        <begin position="101"/>
        <end position="104"/>
    </location>
    <ligand>
        <name>substrate</name>
    </ligand>
</feature>
<feature type="binding site" evidence="3">
    <location>
        <begin position="32"/>
        <end position="35"/>
    </location>
    <ligand>
        <name>substrate</name>
    </ligand>
</feature>
<dbReference type="GO" id="GO:0004751">
    <property type="term" value="F:ribose-5-phosphate isomerase activity"/>
    <property type="evidence" value="ECO:0007669"/>
    <property type="project" value="UniProtKB-UniRule"/>
</dbReference>
<comment type="pathway">
    <text evidence="3">Carbohydrate degradation; pentose phosphate pathway; D-ribose 5-phosphate from D-ribulose 5-phosphate (non-oxidative stage): step 1/1.</text>
</comment>
<evidence type="ECO:0000256" key="1">
    <source>
        <dbReference type="ARBA" id="ARBA00001713"/>
    </source>
</evidence>
<comment type="catalytic activity">
    <reaction evidence="1 3">
        <text>aldehydo-D-ribose 5-phosphate = D-ribulose 5-phosphate</text>
        <dbReference type="Rhea" id="RHEA:14657"/>
        <dbReference type="ChEBI" id="CHEBI:58121"/>
        <dbReference type="ChEBI" id="CHEBI:58273"/>
        <dbReference type="EC" id="5.3.1.6"/>
    </reaction>
</comment>
<evidence type="ECO:0000256" key="2">
    <source>
        <dbReference type="ARBA" id="ARBA00023235"/>
    </source>
</evidence>
<dbReference type="InterPro" id="IPR020672">
    <property type="entry name" value="Ribose5P_isomerase_typA_subgr"/>
</dbReference>
<dbReference type="NCBIfam" id="NF001924">
    <property type="entry name" value="PRK00702.1"/>
    <property type="match status" value="1"/>
</dbReference>
<dbReference type="NCBIfam" id="TIGR00021">
    <property type="entry name" value="rpiA"/>
    <property type="match status" value="1"/>
</dbReference>
<accession>A0A510HDZ7</accession>
<comment type="subunit">
    <text evidence="3">Homodimer.</text>
</comment>
<dbReference type="Gene3D" id="3.30.70.260">
    <property type="match status" value="1"/>
</dbReference>
<keyword evidence="5" id="KW-1185">Reference proteome</keyword>
<dbReference type="AlphaFoldDB" id="A0A510HDZ7"/>
<evidence type="ECO:0000313" key="4">
    <source>
        <dbReference type="EMBL" id="BBL78152.1"/>
    </source>
</evidence>
<comment type="caution">
    <text evidence="3">Lacks conserved residue(s) required for the propagation of feature annotation.</text>
</comment>
<dbReference type="InterPro" id="IPR037171">
    <property type="entry name" value="NagB/RpiA_transferase-like"/>
</dbReference>
<sequence>MSPDGMEELKRVAAREAVDRYVRSGMVVGLGTGTTASWAVRRIGERLVEGSLSGVRGVPTSEYTAALARECGVPLVSLSESRPELTIDGADEIAPDLSVIKGRGGALLREKIVAAASRRGVVIVADGSKQVSLLGNGPLPVEVEPFGWETTAEALSELGCAPELRRVKTQPFVTDGGHYTLDCRFPGIPDPAGLACKIKRVPGALECGLFVGLARAAVIATPEGVEVLEAP</sequence>
<feature type="binding site" evidence="3">
    <location>
        <begin position="88"/>
        <end position="91"/>
    </location>
    <ligand>
        <name>substrate</name>
    </ligand>
</feature>
<dbReference type="SUPFAM" id="SSF100950">
    <property type="entry name" value="NagB/RpiA/CoA transferase-like"/>
    <property type="match status" value="1"/>
</dbReference>
<keyword evidence="2 3" id="KW-0413">Isomerase</keyword>
<dbReference type="PANTHER" id="PTHR43748:SF3">
    <property type="entry name" value="RIBOSE-5-PHOSPHATE ISOMERASE 3, CHLOROPLASTIC-RELATED"/>
    <property type="match status" value="1"/>
</dbReference>
<dbReference type="GO" id="GO:0009052">
    <property type="term" value="P:pentose-phosphate shunt, non-oxidative branch"/>
    <property type="evidence" value="ECO:0007669"/>
    <property type="project" value="UniProtKB-UniRule"/>
</dbReference>